<organism evidence="5 6">
    <name type="scientific">Prosthecobacter fluviatilis</name>
    <dbReference type="NCBI Taxonomy" id="445931"/>
    <lineage>
        <taxon>Bacteria</taxon>
        <taxon>Pseudomonadati</taxon>
        <taxon>Verrucomicrobiota</taxon>
        <taxon>Verrucomicrobiia</taxon>
        <taxon>Verrucomicrobiales</taxon>
        <taxon>Verrucomicrobiaceae</taxon>
        <taxon>Prosthecobacter</taxon>
    </lineage>
</organism>
<evidence type="ECO:0000259" key="4">
    <source>
        <dbReference type="Pfam" id="PF07587"/>
    </source>
</evidence>
<dbReference type="PANTHER" id="PTHR35889:SF3">
    <property type="entry name" value="F-BOX DOMAIN-CONTAINING PROTEIN"/>
    <property type="match status" value="1"/>
</dbReference>
<reference evidence="6" key="1">
    <citation type="journal article" date="2019" name="Int. J. Syst. Evol. Microbiol.">
        <title>The Global Catalogue of Microorganisms (GCM) 10K type strain sequencing project: providing services to taxonomists for standard genome sequencing and annotation.</title>
        <authorList>
            <consortium name="The Broad Institute Genomics Platform"/>
            <consortium name="The Broad Institute Genome Sequencing Center for Infectious Disease"/>
            <person name="Wu L."/>
            <person name="Ma J."/>
        </authorList>
    </citation>
    <scope>NUCLEOTIDE SEQUENCE [LARGE SCALE GENOMIC DNA]</scope>
    <source>
        <strain evidence="6">CGMCC 4.1469</strain>
    </source>
</reference>
<feature type="chain" id="PRO_5046439055" evidence="2">
    <location>
        <begin position="21"/>
        <end position="830"/>
    </location>
</feature>
<dbReference type="Pfam" id="PF07587">
    <property type="entry name" value="PSD1"/>
    <property type="match status" value="2"/>
</dbReference>
<gene>
    <name evidence="5" type="ORF">ACFQDI_24975</name>
</gene>
<evidence type="ECO:0000313" key="5">
    <source>
        <dbReference type="EMBL" id="MFC5458147.1"/>
    </source>
</evidence>
<accession>A0ABW0KZJ2</accession>
<dbReference type="InterPro" id="IPR011444">
    <property type="entry name" value="DUF1549"/>
</dbReference>
<dbReference type="Pfam" id="PF07583">
    <property type="entry name" value="PSCyt2"/>
    <property type="match status" value="1"/>
</dbReference>
<keyword evidence="2" id="KW-0732">Signal</keyword>
<proteinExistence type="predicted"/>
<evidence type="ECO:0000256" key="1">
    <source>
        <dbReference type="SAM" id="Coils"/>
    </source>
</evidence>
<dbReference type="PANTHER" id="PTHR35889">
    <property type="entry name" value="CYCLOINULO-OLIGOSACCHARIDE FRUCTANOTRANSFERASE-RELATED"/>
    <property type="match status" value="1"/>
</dbReference>
<evidence type="ECO:0000256" key="2">
    <source>
        <dbReference type="SAM" id="SignalP"/>
    </source>
</evidence>
<name>A0ABW0KZJ2_9BACT</name>
<sequence length="830" mass="94040">MKKVFVLPLLAFVSLSSARAAGQLDTAAAARQIDAVLAKDWAANKLKGNPQTDDNTFVRRIYLDIIGRIPTTRETEEFLNSKDADKRAKLIDRLLASEAYVQHFFNYWADVLRVTSNGNQTGAITGAAYANFVKESLRKNQPYDQFVREMVAAQGKAWDNGAIGYYMRDRGMPLDNMANTVRVFLGTRIECAQCHNHPFDKWTQMQFFKMAAFTYGVQTQDYGGDTMSGVNDLLREKENEIRASIKEPQRPQRPNINGKMSAEEREKLQKEYAAAYKNYEAEMKEVNKKREEARQKLRKEQRGYQEAMNDVRDTMRYTSVSLRDRKPTLPHDYQYSDAKPKSAVEPGTMMGHECITQNGETPLQAYARWMTSPENPRFTTVIANRLWKRVFGLALIEPLDELMDNTVPMIPEMEKHLEKLVVDMKYDMKGVLRVLYNTKAYQAQVTREEHAPGTVYHFTGPLLRRMSAEQMWDSFVTLINPSPDMINQTNRDVMEQRILQAKKIADGVEALSAEEALAGLKKAADIYSRNRERTDAQQKLFAEARAAYKEARDAADALPEGPAKVAAIAKADELKKKSDEIRTEVNRIQNEGRRVTFAEVVVPGEKKLYEKVTGKPYQMVSMTKSSGGDAGSPSMMMSGGGEMMMMANGAKMEKVIIPGYDRKELTKEEQAAVAQKVREAYAEEADYFGITNEKERKYYINSREQISRNMLRAAEQESPAPRGHYLREFGQSDRETIENANSDASVPQALAMMNGSLLPQITSKYSQLMLTVNKAPYPDDKVDAVYMTLLSRKPSAAEKAVWLKAQDSGLSSMEDLVFSLLNTQQFIFIQ</sequence>
<dbReference type="EMBL" id="JBHSMQ010000017">
    <property type="protein sequence ID" value="MFC5458147.1"/>
    <property type="molecule type" value="Genomic_DNA"/>
</dbReference>
<comment type="caution">
    <text evidence="5">The sequence shown here is derived from an EMBL/GenBank/DDBJ whole genome shotgun (WGS) entry which is preliminary data.</text>
</comment>
<keyword evidence="1" id="KW-0175">Coiled coil</keyword>
<evidence type="ECO:0000313" key="6">
    <source>
        <dbReference type="Proteomes" id="UP001596052"/>
    </source>
</evidence>
<dbReference type="InterPro" id="IPR022655">
    <property type="entry name" value="DUF1553"/>
</dbReference>
<keyword evidence="6" id="KW-1185">Reference proteome</keyword>
<feature type="domain" description="DUF1553" evidence="4">
    <location>
        <begin position="366"/>
        <end position="479"/>
    </location>
</feature>
<feature type="domain" description="DUF1549" evidence="3">
    <location>
        <begin position="32"/>
        <end position="215"/>
    </location>
</feature>
<feature type="signal peptide" evidence="2">
    <location>
        <begin position="1"/>
        <end position="20"/>
    </location>
</feature>
<dbReference type="RefSeq" id="WP_377172190.1">
    <property type="nucleotide sequence ID" value="NZ_JBHSMQ010000017.1"/>
</dbReference>
<dbReference type="Proteomes" id="UP001596052">
    <property type="component" value="Unassembled WGS sequence"/>
</dbReference>
<feature type="domain" description="DUF1553" evidence="4">
    <location>
        <begin position="700"/>
        <end position="802"/>
    </location>
</feature>
<evidence type="ECO:0000259" key="3">
    <source>
        <dbReference type="Pfam" id="PF07583"/>
    </source>
</evidence>
<feature type="coiled-coil region" evidence="1">
    <location>
        <begin position="265"/>
        <end position="314"/>
    </location>
</feature>
<protein>
    <submittedName>
        <fullName evidence="5">DUF1549 domain-containing protein</fullName>
    </submittedName>
</protein>